<evidence type="ECO:0000256" key="7">
    <source>
        <dbReference type="RuleBase" id="RU003879"/>
    </source>
</evidence>
<keyword evidence="7" id="KW-0813">Transport</keyword>
<dbReference type="GO" id="GO:0015031">
    <property type="term" value="P:protein transport"/>
    <property type="evidence" value="ECO:0007669"/>
    <property type="project" value="UniProtKB-KW"/>
</dbReference>
<comment type="subcellular location">
    <subcellularLocation>
        <location evidence="1">Cell membrane</location>
        <topology evidence="1">Single-pass membrane protein</topology>
    </subcellularLocation>
    <subcellularLocation>
        <location evidence="7">Cell membrane</location>
        <topology evidence="7">Single-pass type II membrane protein</topology>
    </subcellularLocation>
</comment>
<reference evidence="9" key="2">
    <citation type="submission" date="2023-01" db="EMBL/GenBank/DDBJ databases">
        <title>Draft genome sequence of Agaribacter marinus strain NBRC 110023.</title>
        <authorList>
            <person name="Sun Q."/>
            <person name="Mori K."/>
        </authorList>
    </citation>
    <scope>NUCLEOTIDE SEQUENCE</scope>
    <source>
        <strain evidence="9">NBRC 110023</strain>
    </source>
</reference>
<name>A0AA37SY20_9ALTE</name>
<gene>
    <name evidence="9" type="primary">exbD_1</name>
    <name evidence="9" type="ORF">GCM10007852_15570</name>
</gene>
<dbReference type="InterPro" id="IPR003400">
    <property type="entry name" value="ExbD"/>
</dbReference>
<evidence type="ECO:0000256" key="6">
    <source>
        <dbReference type="ARBA" id="ARBA00023136"/>
    </source>
</evidence>
<dbReference type="AlphaFoldDB" id="A0AA37SY20"/>
<keyword evidence="6 8" id="KW-0472">Membrane</keyword>
<keyword evidence="3" id="KW-1003">Cell membrane</keyword>
<evidence type="ECO:0000256" key="5">
    <source>
        <dbReference type="ARBA" id="ARBA00022989"/>
    </source>
</evidence>
<reference evidence="9" key="1">
    <citation type="journal article" date="2014" name="Int. J. Syst. Evol. Microbiol.">
        <title>Complete genome sequence of Corynebacterium casei LMG S-19264T (=DSM 44701T), isolated from a smear-ripened cheese.</title>
        <authorList>
            <consortium name="US DOE Joint Genome Institute (JGI-PGF)"/>
            <person name="Walter F."/>
            <person name="Albersmeier A."/>
            <person name="Kalinowski J."/>
            <person name="Ruckert C."/>
        </authorList>
    </citation>
    <scope>NUCLEOTIDE SEQUENCE</scope>
    <source>
        <strain evidence="9">NBRC 110023</strain>
    </source>
</reference>
<dbReference type="PANTHER" id="PTHR30558">
    <property type="entry name" value="EXBD MEMBRANE COMPONENT OF PMF-DRIVEN MACROMOLECULE IMPORT SYSTEM"/>
    <property type="match status" value="1"/>
</dbReference>
<proteinExistence type="inferred from homology"/>
<dbReference type="Proteomes" id="UP001156601">
    <property type="component" value="Unassembled WGS sequence"/>
</dbReference>
<keyword evidence="5 8" id="KW-1133">Transmembrane helix</keyword>
<feature type="transmembrane region" description="Helical" evidence="8">
    <location>
        <begin position="20"/>
        <end position="37"/>
    </location>
</feature>
<dbReference type="Pfam" id="PF02472">
    <property type="entry name" value="ExbD"/>
    <property type="match status" value="1"/>
</dbReference>
<dbReference type="Gene3D" id="3.30.420.270">
    <property type="match status" value="1"/>
</dbReference>
<evidence type="ECO:0000313" key="9">
    <source>
        <dbReference type="EMBL" id="GLR70649.1"/>
    </source>
</evidence>
<dbReference type="GO" id="GO:0005886">
    <property type="term" value="C:plasma membrane"/>
    <property type="evidence" value="ECO:0007669"/>
    <property type="project" value="UniProtKB-SubCell"/>
</dbReference>
<keyword evidence="10" id="KW-1185">Reference proteome</keyword>
<dbReference type="GO" id="GO:0022857">
    <property type="term" value="F:transmembrane transporter activity"/>
    <property type="evidence" value="ECO:0007669"/>
    <property type="project" value="InterPro"/>
</dbReference>
<evidence type="ECO:0000256" key="4">
    <source>
        <dbReference type="ARBA" id="ARBA00022692"/>
    </source>
</evidence>
<dbReference type="EMBL" id="BSOT01000005">
    <property type="protein sequence ID" value="GLR70649.1"/>
    <property type="molecule type" value="Genomic_DNA"/>
</dbReference>
<organism evidence="9 10">
    <name type="scientific">Agaribacter marinus</name>
    <dbReference type="NCBI Taxonomy" id="1431249"/>
    <lineage>
        <taxon>Bacteria</taxon>
        <taxon>Pseudomonadati</taxon>
        <taxon>Pseudomonadota</taxon>
        <taxon>Gammaproteobacteria</taxon>
        <taxon>Alteromonadales</taxon>
        <taxon>Alteromonadaceae</taxon>
        <taxon>Agaribacter</taxon>
    </lineage>
</organism>
<evidence type="ECO:0000256" key="2">
    <source>
        <dbReference type="ARBA" id="ARBA00005811"/>
    </source>
</evidence>
<evidence type="ECO:0000256" key="1">
    <source>
        <dbReference type="ARBA" id="ARBA00004162"/>
    </source>
</evidence>
<evidence type="ECO:0000313" key="10">
    <source>
        <dbReference type="Proteomes" id="UP001156601"/>
    </source>
</evidence>
<protein>
    <submittedName>
        <fullName evidence="9">Biopolymer transporter ExbD</fullName>
    </submittedName>
</protein>
<dbReference type="RefSeq" id="WP_284216937.1">
    <property type="nucleotide sequence ID" value="NZ_BSOT01000005.1"/>
</dbReference>
<keyword evidence="7" id="KW-0653">Protein transport</keyword>
<comment type="caution">
    <text evidence="9">The sequence shown here is derived from an EMBL/GenBank/DDBJ whole genome shotgun (WGS) entry which is preliminary data.</text>
</comment>
<evidence type="ECO:0000256" key="8">
    <source>
        <dbReference type="SAM" id="Phobius"/>
    </source>
</evidence>
<dbReference type="PANTHER" id="PTHR30558:SF13">
    <property type="entry name" value="BIOPOLYMER TRANSPORT PROTEIN EXBD2"/>
    <property type="match status" value="1"/>
</dbReference>
<keyword evidence="4 7" id="KW-0812">Transmembrane</keyword>
<accession>A0AA37SY20</accession>
<evidence type="ECO:0000256" key="3">
    <source>
        <dbReference type="ARBA" id="ARBA00022475"/>
    </source>
</evidence>
<comment type="similarity">
    <text evidence="2 7">Belongs to the ExbD/TolR family.</text>
</comment>
<sequence length="132" mass="14907">MARKTREPDEEAQIDMTPMLDIVFIMLIFFIVTTVFVKQAGMEVNKPEGETAVQYKNANIFIAITEDGDVWIDRREISSEAVRANVEKLLLEQPTEVVFIQADEKTKHGLVIEVMDQVKAAGIDRVAVAVRE</sequence>